<sequence length="1350" mass="150673">MEIGDGLGSEAIAITVPNRFLMVTTSGGLNQQKTGLHTILDENIFGGQVLETSSAEVMKSSSLGSGPAAAVVKKFHTAQTTALCITAANIAPISFLKVPLRSSIADLYIRGYLAAIGDRTHLHAPPRTATSTLAASASTDLLTSSPRHLQSLTVDRPLTVDFMVDFFSASFLKSRMLWHYCTGAMTIPVKGASEEDDAFLSRMIEWDSHNHMILTWIRNTSIPFISNLLGSFDDAKSAWDMLTKRYSTTHGSMKYQLVVELHQLRQEPGQSINDYYDQLRFIWDQIDLSDPTWACSKDAQQYASIRDEFRLYEFLMSLHKDFEPIRGQLLNRSPAPSLDTAVNELVREEARLATLQAQNKLNILAITPSTPLIEQPQQLGDFSGSSNRRKQTNKKFCNYCKHPGHTIETCYRHNKSTVAVANTEPTPPTVSTSQSSGSTINLSSTELQEIIAQAVRMAGNASLSIALSALPGKSQTWLFDSACCNHMTPHSSLFSKLDPAPHPLNIHIADGSTMHGNSLGFVSTSTLSVPGVFHVPALSYNLCSVGQLAELGYRLIFYYSGCIVQDPRMGQELRTGPRVGRMFPVNNLHLPLVAPVSVAAATAAVSSLPSLALWHSRLGHAPSSRVQQLVSRAKWSSQRKLCHILDTVRALLLSAKIPAPFWGKASLHAVHAINRIPSAVIHNQTPYEHLFGSPPNYHHLRSFGSACFVLLQPHEHNKLEPQSRLCCFLGYGETQKGYRCYDPVSHRLRVSRNVVFWEHRLFVELSHFRSSLTNSSVLEIFPDESLVPSTNTFDPHLDFSLDIFDASPRQVADEQINHELPHFEPGSPTPALPEDPPQDIPPRHSTRVRSIPPHLLDYHCYTAFATLHEPQTYCEASTDPLWQIAMKEELDALTKNHTWDLVTLPPGQSVVSCKWIYKIKTRSDGSVERYKARLVAKGFTQEYGIDYEETFAPVARISSVRALLVVAAARKWDLFQMDVKNAFLNGDLSEEVYMQPPPGLSVESNKVCHLRRALYGLKQAPCAWFAKFNSTIFRLGYTASPYDSALFLRRTDKGTILLLLYVDDMIITGDDLSGIQELKDFLSQQFKMKDLGHLSYFLGLEITHSTNGLYITQAKYASDLLSQAGLTDSKTVDTPVELNAHLTPSGGKPLSNPSLYKRLVGNLVYLTVTRLDISYAVHQVSQYFSAPRSTHYAAVLRILRYLKGDPTDRRSTTGYCFLLGSSLISWRRKKQTFVARSSTEAEYRALADTTSELLWLRWLLKDLGVSTSSATPLYCDNQSAIHIAHNDVFHERTKHIEIDCHFIRYHLVHGVLKLFSVSSKDQLADIFTKSLPKRRTRDLVDNLKLVSHQP</sequence>
<name>A0ABY9DHS7_VITVI</name>
<keyword evidence="1" id="KW-0378">Hydrolase</keyword>
<dbReference type="PANTHER" id="PTHR11439:SF461">
    <property type="entry name" value="OS10G0432200 PROTEIN"/>
    <property type="match status" value="1"/>
</dbReference>
<keyword evidence="1" id="KW-0645">Protease</keyword>
<evidence type="ECO:0000313" key="6">
    <source>
        <dbReference type="EMBL" id="WKA07177.1"/>
    </source>
</evidence>
<feature type="domain" description="Retroviral polymerase SH3-like" evidence="5">
    <location>
        <begin position="705"/>
        <end position="763"/>
    </location>
</feature>
<dbReference type="InterPro" id="IPR043502">
    <property type="entry name" value="DNA/RNA_pol_sf"/>
</dbReference>
<feature type="domain" description="Reverse transcriptase Ty1/copia-type" evidence="3">
    <location>
        <begin position="896"/>
        <end position="1137"/>
    </location>
</feature>
<feature type="compositionally biased region" description="Pro residues" evidence="2">
    <location>
        <begin position="827"/>
        <end position="840"/>
    </location>
</feature>
<keyword evidence="1" id="KW-0064">Aspartyl protease</keyword>
<evidence type="ECO:0008006" key="8">
    <source>
        <dbReference type="Google" id="ProtNLM"/>
    </source>
</evidence>
<feature type="region of interest" description="Disordered" evidence="2">
    <location>
        <begin position="820"/>
        <end position="844"/>
    </location>
</feature>
<evidence type="ECO:0000313" key="7">
    <source>
        <dbReference type="Proteomes" id="UP001227230"/>
    </source>
</evidence>
<protein>
    <recommendedName>
        <fullName evidence="8">Retrovirus-related Pol polyprotein from transposon TNT 1-94</fullName>
    </recommendedName>
</protein>
<dbReference type="Pfam" id="PF07727">
    <property type="entry name" value="RVT_2"/>
    <property type="match status" value="1"/>
</dbReference>
<dbReference type="InterPro" id="IPR013103">
    <property type="entry name" value="RVT_2"/>
</dbReference>
<dbReference type="InterPro" id="IPR054722">
    <property type="entry name" value="PolX-like_BBD"/>
</dbReference>
<keyword evidence="7" id="KW-1185">Reference proteome</keyword>
<evidence type="ECO:0000259" key="3">
    <source>
        <dbReference type="Pfam" id="PF07727"/>
    </source>
</evidence>
<evidence type="ECO:0000259" key="4">
    <source>
        <dbReference type="Pfam" id="PF22936"/>
    </source>
</evidence>
<evidence type="ECO:0000256" key="2">
    <source>
        <dbReference type="SAM" id="MobiDB-lite"/>
    </source>
</evidence>
<evidence type="ECO:0000256" key="1">
    <source>
        <dbReference type="ARBA" id="ARBA00022750"/>
    </source>
</evidence>
<dbReference type="Proteomes" id="UP001227230">
    <property type="component" value="Chromosome 16"/>
</dbReference>
<accession>A0ABY9DHS7</accession>
<dbReference type="InterPro" id="IPR057670">
    <property type="entry name" value="SH3_retrovirus"/>
</dbReference>
<dbReference type="EMBL" id="CP126663">
    <property type="protein sequence ID" value="WKA07177.1"/>
    <property type="molecule type" value="Genomic_DNA"/>
</dbReference>
<dbReference type="Pfam" id="PF22936">
    <property type="entry name" value="Pol_BBD"/>
    <property type="match status" value="1"/>
</dbReference>
<dbReference type="SUPFAM" id="SSF56672">
    <property type="entry name" value="DNA/RNA polymerases"/>
    <property type="match status" value="1"/>
</dbReference>
<dbReference type="PANTHER" id="PTHR11439">
    <property type="entry name" value="GAG-POL-RELATED RETROTRANSPOSON"/>
    <property type="match status" value="1"/>
</dbReference>
<dbReference type="Pfam" id="PF25597">
    <property type="entry name" value="SH3_retrovirus"/>
    <property type="match status" value="1"/>
</dbReference>
<dbReference type="SUPFAM" id="SSF53098">
    <property type="entry name" value="Ribonuclease H-like"/>
    <property type="match status" value="1"/>
</dbReference>
<feature type="domain" description="Retrovirus-related Pol polyprotein from transposon TNT 1-94-like beta-barrel" evidence="4">
    <location>
        <begin position="477"/>
        <end position="553"/>
    </location>
</feature>
<organism evidence="6 7">
    <name type="scientific">Vitis vinifera</name>
    <name type="common">Grape</name>
    <dbReference type="NCBI Taxonomy" id="29760"/>
    <lineage>
        <taxon>Eukaryota</taxon>
        <taxon>Viridiplantae</taxon>
        <taxon>Streptophyta</taxon>
        <taxon>Embryophyta</taxon>
        <taxon>Tracheophyta</taxon>
        <taxon>Spermatophyta</taxon>
        <taxon>Magnoliopsida</taxon>
        <taxon>eudicotyledons</taxon>
        <taxon>Gunneridae</taxon>
        <taxon>Pentapetalae</taxon>
        <taxon>rosids</taxon>
        <taxon>Vitales</taxon>
        <taxon>Vitaceae</taxon>
        <taxon>Viteae</taxon>
        <taxon>Vitis</taxon>
    </lineage>
</organism>
<dbReference type="InterPro" id="IPR012337">
    <property type="entry name" value="RNaseH-like_sf"/>
</dbReference>
<evidence type="ECO:0000259" key="5">
    <source>
        <dbReference type="Pfam" id="PF25597"/>
    </source>
</evidence>
<gene>
    <name evidence="6" type="ORF">VitviT2T_025035</name>
</gene>
<reference evidence="6 7" key="1">
    <citation type="journal article" date="2023" name="Hortic Res">
        <title>The complete reference genome for grapevine (Vitis vinifera L.) genetics and breeding.</title>
        <authorList>
            <person name="Shi X."/>
            <person name="Cao S."/>
            <person name="Wang X."/>
            <person name="Huang S."/>
            <person name="Wang Y."/>
            <person name="Liu Z."/>
            <person name="Liu W."/>
            <person name="Leng X."/>
            <person name="Peng Y."/>
            <person name="Wang N."/>
            <person name="Wang Y."/>
            <person name="Ma Z."/>
            <person name="Xu X."/>
            <person name="Zhang F."/>
            <person name="Xue H."/>
            <person name="Zhong H."/>
            <person name="Wang Y."/>
            <person name="Zhang K."/>
            <person name="Velt A."/>
            <person name="Avia K."/>
            <person name="Holtgrawe D."/>
            <person name="Grimplet J."/>
            <person name="Matus J.T."/>
            <person name="Ware D."/>
            <person name="Wu X."/>
            <person name="Wang H."/>
            <person name="Liu C."/>
            <person name="Fang Y."/>
            <person name="Rustenholz C."/>
            <person name="Cheng Z."/>
            <person name="Xiao H."/>
            <person name="Zhou Y."/>
        </authorList>
    </citation>
    <scope>NUCLEOTIDE SEQUENCE [LARGE SCALE GENOMIC DNA]</scope>
    <source>
        <strain evidence="7">cv. Pinot noir / PN40024</strain>
        <tissue evidence="6">Leaf</tissue>
    </source>
</reference>
<dbReference type="CDD" id="cd09272">
    <property type="entry name" value="RNase_HI_RT_Ty1"/>
    <property type="match status" value="1"/>
</dbReference>
<proteinExistence type="predicted"/>